<proteinExistence type="predicted"/>
<organism evidence="1">
    <name type="scientific">Hexamita inflata</name>
    <dbReference type="NCBI Taxonomy" id="28002"/>
    <lineage>
        <taxon>Eukaryota</taxon>
        <taxon>Metamonada</taxon>
        <taxon>Diplomonadida</taxon>
        <taxon>Hexamitidae</taxon>
        <taxon>Hexamitinae</taxon>
        <taxon>Hexamita</taxon>
    </lineage>
</organism>
<dbReference type="Proteomes" id="UP001642409">
    <property type="component" value="Unassembled WGS sequence"/>
</dbReference>
<evidence type="ECO:0000313" key="1">
    <source>
        <dbReference type="EMBL" id="CAI9962015.1"/>
    </source>
</evidence>
<keyword evidence="3" id="KW-1185">Reference proteome</keyword>
<name>A0AA86R4C2_9EUKA</name>
<reference evidence="1" key="1">
    <citation type="submission" date="2023-06" db="EMBL/GenBank/DDBJ databases">
        <authorList>
            <person name="Kurt Z."/>
        </authorList>
    </citation>
    <scope>NUCLEOTIDE SEQUENCE</scope>
</reference>
<dbReference type="AlphaFoldDB" id="A0AA86R4C2"/>
<dbReference type="EMBL" id="CAXDID020000007">
    <property type="protein sequence ID" value="CAL5976294.1"/>
    <property type="molecule type" value="Genomic_DNA"/>
</dbReference>
<evidence type="ECO:0000313" key="3">
    <source>
        <dbReference type="Proteomes" id="UP001642409"/>
    </source>
</evidence>
<accession>A0AA86R4C2</accession>
<evidence type="ECO:0000313" key="2">
    <source>
        <dbReference type="EMBL" id="CAL5976294.1"/>
    </source>
</evidence>
<dbReference type="EMBL" id="CATOUU010000952">
    <property type="protein sequence ID" value="CAI9962015.1"/>
    <property type="molecule type" value="Genomic_DNA"/>
</dbReference>
<gene>
    <name evidence="2" type="ORF">HINF_LOCUS3744</name>
    <name evidence="1" type="ORF">HINF_LOCUS49660</name>
</gene>
<protein>
    <submittedName>
        <fullName evidence="2">Hypothetical_protein</fullName>
    </submittedName>
</protein>
<reference evidence="2 3" key="2">
    <citation type="submission" date="2024-07" db="EMBL/GenBank/DDBJ databases">
        <authorList>
            <person name="Akdeniz Z."/>
        </authorList>
    </citation>
    <scope>NUCLEOTIDE SEQUENCE [LARGE SCALE GENOMIC DNA]</scope>
</reference>
<sequence>MRQKFTQEQNEAFYLVAAKMFQEAFGANNCISPSGQVVKEVFFAAYRDRFGYGLGLFKTKEEAKRMRDGITKFFKARFVEKMERYTSKGVEVDQMPERDERVPGLPADHSDIKDAVQTYKGPGHPNIRSDAQINAERRRVQLLLSELQSCRRDAAPSTTLKIYSPAVNSRQQGALNSSEAHSSLPPVIYEAGPRVFSLSRHGRSREAIAAQ</sequence>
<comment type="caution">
    <text evidence="1">The sequence shown here is derived from an EMBL/GenBank/DDBJ whole genome shotgun (WGS) entry which is preliminary data.</text>
</comment>